<keyword evidence="7 13" id="KW-0067">ATP-binding</keyword>
<dbReference type="InterPro" id="IPR011009">
    <property type="entry name" value="Kinase-like_dom_sf"/>
</dbReference>
<dbReference type="CDD" id="cd06577">
    <property type="entry name" value="PASTA_pknB"/>
    <property type="match status" value="1"/>
</dbReference>
<evidence type="ECO:0000256" key="8">
    <source>
        <dbReference type="ARBA" id="ARBA00022968"/>
    </source>
</evidence>
<evidence type="ECO:0000256" key="9">
    <source>
        <dbReference type="ARBA" id="ARBA00047899"/>
    </source>
</evidence>
<dbReference type="Pfam" id="PF00069">
    <property type="entry name" value="Pkinase"/>
    <property type="match status" value="1"/>
</dbReference>
<dbReference type="SUPFAM" id="SSF56112">
    <property type="entry name" value="Protein kinase-like (PK-like)"/>
    <property type="match status" value="1"/>
</dbReference>
<evidence type="ECO:0000256" key="1">
    <source>
        <dbReference type="ARBA" id="ARBA00012513"/>
    </source>
</evidence>
<dbReference type="Pfam" id="PF03793">
    <property type="entry name" value="PASTA"/>
    <property type="match status" value="1"/>
</dbReference>
<dbReference type="CDD" id="cd14014">
    <property type="entry name" value="STKc_PknB_like"/>
    <property type="match status" value="1"/>
</dbReference>
<evidence type="ECO:0000256" key="14">
    <source>
        <dbReference type="SAM" id="MobiDB-lite"/>
    </source>
</evidence>
<dbReference type="GO" id="GO:0071224">
    <property type="term" value="P:cellular response to peptidoglycan"/>
    <property type="evidence" value="ECO:0007669"/>
    <property type="project" value="UniProtKB-ARBA"/>
</dbReference>
<comment type="caution">
    <text evidence="17">The sequence shown here is derived from an EMBL/GenBank/DDBJ whole genome shotgun (WGS) entry which is preliminary data.</text>
</comment>
<evidence type="ECO:0000256" key="7">
    <source>
        <dbReference type="ARBA" id="ARBA00022840"/>
    </source>
</evidence>
<comment type="catalytic activity">
    <reaction evidence="9">
        <text>L-threonyl-[protein] + ATP = O-phospho-L-threonyl-[protein] + ADP + H(+)</text>
        <dbReference type="Rhea" id="RHEA:46608"/>
        <dbReference type="Rhea" id="RHEA-COMP:11060"/>
        <dbReference type="Rhea" id="RHEA-COMP:11605"/>
        <dbReference type="ChEBI" id="CHEBI:15378"/>
        <dbReference type="ChEBI" id="CHEBI:30013"/>
        <dbReference type="ChEBI" id="CHEBI:30616"/>
        <dbReference type="ChEBI" id="CHEBI:61977"/>
        <dbReference type="ChEBI" id="CHEBI:456216"/>
        <dbReference type="EC" id="2.7.11.1"/>
    </reaction>
</comment>
<comment type="catalytic activity">
    <reaction evidence="10">
        <text>L-seryl-[protein] + ATP = O-phospho-L-seryl-[protein] + ADP + H(+)</text>
        <dbReference type="Rhea" id="RHEA:17989"/>
        <dbReference type="Rhea" id="RHEA-COMP:9863"/>
        <dbReference type="Rhea" id="RHEA-COMP:11604"/>
        <dbReference type="ChEBI" id="CHEBI:15378"/>
        <dbReference type="ChEBI" id="CHEBI:29999"/>
        <dbReference type="ChEBI" id="CHEBI:30616"/>
        <dbReference type="ChEBI" id="CHEBI:83421"/>
        <dbReference type="ChEBI" id="CHEBI:456216"/>
        <dbReference type="EC" id="2.7.11.1"/>
    </reaction>
</comment>
<dbReference type="GO" id="GO:0009847">
    <property type="term" value="P:spore germination"/>
    <property type="evidence" value="ECO:0007669"/>
    <property type="project" value="UniProtKB-ARBA"/>
</dbReference>
<feature type="domain" description="Protein kinase" evidence="16">
    <location>
        <begin position="14"/>
        <end position="273"/>
    </location>
</feature>
<feature type="transmembrane region" description="Helical" evidence="15">
    <location>
        <begin position="390"/>
        <end position="415"/>
    </location>
</feature>
<dbReference type="PROSITE" id="PS50011">
    <property type="entry name" value="PROTEIN_KINASE_DOM"/>
    <property type="match status" value="1"/>
</dbReference>
<evidence type="ECO:0000313" key="18">
    <source>
        <dbReference type="Proteomes" id="UP000661691"/>
    </source>
</evidence>
<dbReference type="Gene3D" id="1.10.510.10">
    <property type="entry name" value="Transferase(Phosphotransferase) domain 1"/>
    <property type="match status" value="1"/>
</dbReference>
<dbReference type="EMBL" id="JACXAH010000003">
    <property type="protein sequence ID" value="MBD1371382.1"/>
    <property type="molecule type" value="Genomic_DNA"/>
</dbReference>
<dbReference type="PROSITE" id="PS00108">
    <property type="entry name" value="PROTEIN_KINASE_ST"/>
    <property type="match status" value="1"/>
</dbReference>
<dbReference type="PANTHER" id="PTHR43289:SF34">
    <property type="entry name" value="SERINE_THREONINE-PROTEIN KINASE YBDM-RELATED"/>
    <property type="match status" value="1"/>
</dbReference>
<dbReference type="InterPro" id="IPR000719">
    <property type="entry name" value="Prot_kinase_dom"/>
</dbReference>
<keyword evidence="18" id="KW-1185">Reference proteome</keyword>
<dbReference type="InterPro" id="IPR017441">
    <property type="entry name" value="Protein_kinase_ATP_BS"/>
</dbReference>
<dbReference type="Proteomes" id="UP000661691">
    <property type="component" value="Unassembled WGS sequence"/>
</dbReference>
<protein>
    <recommendedName>
        <fullName evidence="12">Serine/threonine-protein kinase PrkC</fullName>
        <ecNumber evidence="1">2.7.11.1</ecNumber>
    </recommendedName>
</protein>
<dbReference type="GO" id="GO:0005524">
    <property type="term" value="F:ATP binding"/>
    <property type="evidence" value="ECO:0007669"/>
    <property type="project" value="UniProtKB-UniRule"/>
</dbReference>
<accession>A0A926N8N5</accession>
<dbReference type="InterPro" id="IPR008271">
    <property type="entry name" value="Ser/Thr_kinase_AS"/>
</dbReference>
<evidence type="ECO:0000256" key="4">
    <source>
        <dbReference type="ARBA" id="ARBA00022679"/>
    </source>
</evidence>
<dbReference type="FunFam" id="3.30.200.20:FF:000035">
    <property type="entry name" value="Serine/threonine protein kinase Stk1"/>
    <property type="match status" value="1"/>
</dbReference>
<gene>
    <name evidence="17" type="primary">pknB</name>
    <name evidence="17" type="ORF">IC620_03315</name>
</gene>
<organism evidence="17 18">
    <name type="scientific">Polycladospora coralii</name>
    <dbReference type="NCBI Taxonomy" id="2771432"/>
    <lineage>
        <taxon>Bacteria</taxon>
        <taxon>Bacillati</taxon>
        <taxon>Bacillota</taxon>
        <taxon>Bacilli</taxon>
        <taxon>Bacillales</taxon>
        <taxon>Thermoactinomycetaceae</taxon>
        <taxon>Polycladospora</taxon>
    </lineage>
</organism>
<keyword evidence="15" id="KW-1133">Transmembrane helix</keyword>
<evidence type="ECO:0000256" key="10">
    <source>
        <dbReference type="ARBA" id="ARBA00048679"/>
    </source>
</evidence>
<proteinExistence type="predicted"/>
<dbReference type="FunFam" id="1.10.510.10:FF:000021">
    <property type="entry name" value="Serine/threonine protein kinase"/>
    <property type="match status" value="1"/>
</dbReference>
<keyword evidence="15" id="KW-0472">Membrane</keyword>
<dbReference type="SMART" id="SM00740">
    <property type="entry name" value="PASTA"/>
    <property type="match status" value="1"/>
</dbReference>
<dbReference type="InterPro" id="IPR005543">
    <property type="entry name" value="PASTA_dom"/>
</dbReference>
<keyword evidence="4" id="KW-0808">Transferase</keyword>
<evidence type="ECO:0000256" key="12">
    <source>
        <dbReference type="ARBA" id="ARBA00070041"/>
    </source>
</evidence>
<dbReference type="PROSITE" id="PS00107">
    <property type="entry name" value="PROTEIN_KINASE_ATP"/>
    <property type="match status" value="1"/>
</dbReference>
<evidence type="ECO:0000256" key="15">
    <source>
        <dbReference type="SAM" id="Phobius"/>
    </source>
</evidence>
<evidence type="ECO:0000313" key="17">
    <source>
        <dbReference type="EMBL" id="MBD1371382.1"/>
    </source>
</evidence>
<evidence type="ECO:0000256" key="5">
    <source>
        <dbReference type="ARBA" id="ARBA00022741"/>
    </source>
</evidence>
<evidence type="ECO:0000256" key="6">
    <source>
        <dbReference type="ARBA" id="ARBA00022777"/>
    </source>
</evidence>
<dbReference type="AlphaFoldDB" id="A0A926N8N5"/>
<evidence type="ECO:0000256" key="3">
    <source>
        <dbReference type="ARBA" id="ARBA00022544"/>
    </source>
</evidence>
<keyword evidence="8" id="KW-0735">Signal-anchor</keyword>
<evidence type="ECO:0000256" key="2">
    <source>
        <dbReference type="ARBA" id="ARBA00022527"/>
    </source>
</evidence>
<feature type="compositionally biased region" description="Polar residues" evidence="14">
    <location>
        <begin position="311"/>
        <end position="325"/>
    </location>
</feature>
<dbReference type="GO" id="GO:0004674">
    <property type="term" value="F:protein serine/threonine kinase activity"/>
    <property type="evidence" value="ECO:0007669"/>
    <property type="project" value="UniProtKB-KW"/>
</dbReference>
<dbReference type="GO" id="GO:0007165">
    <property type="term" value="P:signal transduction"/>
    <property type="evidence" value="ECO:0007669"/>
    <property type="project" value="UniProtKB-ARBA"/>
</dbReference>
<feature type="region of interest" description="Disordered" evidence="14">
    <location>
        <begin position="307"/>
        <end position="348"/>
    </location>
</feature>
<comment type="subcellular location">
    <subcellularLocation>
        <location evidence="11">Spore membrane</location>
        <topology evidence="11">Single-pass type II membrane protein</topology>
    </subcellularLocation>
</comment>
<reference evidence="17" key="1">
    <citation type="submission" date="2020-09" db="EMBL/GenBank/DDBJ databases">
        <title>A novel bacterium of genus Hazenella, isolated from South China Sea.</title>
        <authorList>
            <person name="Huang H."/>
            <person name="Mo K."/>
            <person name="Hu Y."/>
        </authorList>
    </citation>
    <scope>NUCLEOTIDE SEQUENCE</scope>
    <source>
        <strain evidence="17">IB182357</strain>
    </source>
</reference>
<evidence type="ECO:0000256" key="13">
    <source>
        <dbReference type="PROSITE-ProRule" id="PRU10141"/>
    </source>
</evidence>
<dbReference type="NCBIfam" id="NF033483">
    <property type="entry name" value="PknB_PASTA_kin"/>
    <property type="match status" value="1"/>
</dbReference>
<evidence type="ECO:0000256" key="11">
    <source>
        <dbReference type="ARBA" id="ARBA00060432"/>
    </source>
</evidence>
<dbReference type="EC" id="2.7.11.1" evidence="1"/>
<keyword evidence="2" id="KW-0723">Serine/threonine-protein kinase</keyword>
<keyword evidence="15" id="KW-0812">Transmembrane</keyword>
<dbReference type="Gene3D" id="3.30.200.20">
    <property type="entry name" value="Phosphorylase Kinase, domain 1"/>
    <property type="match status" value="1"/>
</dbReference>
<keyword evidence="6 17" id="KW-0418">Kinase</keyword>
<dbReference type="PANTHER" id="PTHR43289">
    <property type="entry name" value="MITOGEN-ACTIVATED PROTEIN KINASE KINASE KINASE 20-RELATED"/>
    <property type="match status" value="1"/>
</dbReference>
<name>A0A926N8N5_9BACL</name>
<keyword evidence="3" id="KW-0309">Germination</keyword>
<feature type="binding site" evidence="13">
    <location>
        <position position="43"/>
    </location>
    <ligand>
        <name>ATP</name>
        <dbReference type="ChEBI" id="CHEBI:30616"/>
    </ligand>
</feature>
<sequence>MTMQMEGKKLGGRYEVLNRVGGGGMAVVYRAKDILLNRHVAIKVLNESLSNDSEFIRRFSREAQAAASLSHHNIVNVYDVGKDGYTHYIVMELVTGPTLKEHIQKNGPLPVKEAAQIAIQICDGLAHAHDAQIVHRDIKPHNILLGTNGQVKVTDFGIARAASSSTITQTGSVMGSVHYFSPEQARGGVIGAKSDIYSLGVVFYEMLTGQLPYDGDSAISIALKHLQETPIDPREVNPQIPESMINIVMRALEKDPSMRYTSARAMMQDIQYAVQNDLGVEPSWPGYRSGEQKELFQTIPLSMEETAKHTAVSSINGSDYQSPTQRPEVRGTGPATAGQRSSHDRTVSEETMMNLERLRGVGGNDGQTIFQRTAVWLDDVQQKMSWWQKLLFGMFTFLVIIVLAAWGVFSIWGLISAGEDSPAGGEPPTANGGGQELVMPAFENLDEAKAFAKKNGMPEPEVSYVEGESGEVIDQTPAEDAELTKSTKIVLKVGAGEEAQGDVNYIGLKESNVRDGDIASGKKVRLLWCNDPNAGVGENVVYDQQLKDDGVIELKSYTPSPNIAIGTCSVPKYNRY</sequence>
<keyword evidence="5 13" id="KW-0547">Nucleotide-binding</keyword>
<dbReference type="SMART" id="SM00220">
    <property type="entry name" value="S_TKc"/>
    <property type="match status" value="1"/>
</dbReference>
<evidence type="ECO:0000259" key="16">
    <source>
        <dbReference type="PROSITE" id="PS50011"/>
    </source>
</evidence>